<dbReference type="Pfam" id="PF07996">
    <property type="entry name" value="T4SS"/>
    <property type="match status" value="1"/>
</dbReference>
<protein>
    <submittedName>
        <fullName evidence="4">Type IV secretion system protein VirB5</fullName>
    </submittedName>
</protein>
<evidence type="ECO:0000313" key="5">
    <source>
        <dbReference type="Proteomes" id="UP000583454"/>
    </source>
</evidence>
<proteinExistence type="predicted"/>
<feature type="region of interest" description="Disordered" evidence="2">
    <location>
        <begin position="205"/>
        <end position="230"/>
    </location>
</feature>
<comment type="caution">
    <text evidence="4">The sequence shown here is derived from an EMBL/GenBank/DDBJ whole genome shotgun (WGS) entry which is preliminary data.</text>
</comment>
<evidence type="ECO:0000256" key="2">
    <source>
        <dbReference type="SAM" id="MobiDB-lite"/>
    </source>
</evidence>
<dbReference type="AlphaFoldDB" id="A0A840ZNT1"/>
<name>A0A840ZNT1_9HYPH</name>
<feature type="chain" id="PRO_5032948803" evidence="3">
    <location>
        <begin position="23"/>
        <end position="230"/>
    </location>
</feature>
<keyword evidence="3" id="KW-0732">Signal</keyword>
<dbReference type="SUPFAM" id="SSF101082">
    <property type="entry name" value="Typo IV secretion system protein TraC"/>
    <property type="match status" value="1"/>
</dbReference>
<dbReference type="NCBIfam" id="TIGR02791">
    <property type="entry name" value="VirB5"/>
    <property type="match status" value="1"/>
</dbReference>
<keyword evidence="5" id="KW-1185">Reference proteome</keyword>
<gene>
    <name evidence="4" type="ORF">HNR00_003284</name>
</gene>
<dbReference type="InterPro" id="IPR014158">
    <property type="entry name" value="T4SS_VirB5"/>
</dbReference>
<reference evidence="4 5" key="1">
    <citation type="submission" date="2020-08" db="EMBL/GenBank/DDBJ databases">
        <title>Genomic Encyclopedia of Type Strains, Phase IV (KMG-IV): sequencing the most valuable type-strain genomes for metagenomic binning, comparative biology and taxonomic classification.</title>
        <authorList>
            <person name="Goeker M."/>
        </authorList>
    </citation>
    <scope>NUCLEOTIDE SEQUENCE [LARGE SCALE GENOMIC DNA]</scope>
    <source>
        <strain evidence="4 5">DSM 2163</strain>
    </source>
</reference>
<dbReference type="RefSeq" id="WP_183571117.1">
    <property type="nucleotide sequence ID" value="NZ_JACHOP010000015.1"/>
</dbReference>
<dbReference type="Gene3D" id="1.20.58.430">
    <property type="entry name" value="Type IV secretion system, VirB5-domain"/>
    <property type="match status" value="1"/>
</dbReference>
<feature type="signal peptide" evidence="3">
    <location>
        <begin position="1"/>
        <end position="22"/>
    </location>
</feature>
<evidence type="ECO:0000313" key="4">
    <source>
        <dbReference type="EMBL" id="MBB5758561.1"/>
    </source>
</evidence>
<accession>A0A840ZNT1</accession>
<keyword evidence="1" id="KW-0175">Coiled coil</keyword>
<dbReference type="EMBL" id="JACHOP010000015">
    <property type="protein sequence ID" value="MBB5758561.1"/>
    <property type="molecule type" value="Genomic_DNA"/>
</dbReference>
<feature type="compositionally biased region" description="Basic and acidic residues" evidence="2">
    <location>
        <begin position="211"/>
        <end position="230"/>
    </location>
</feature>
<dbReference type="InterPro" id="IPR023220">
    <property type="entry name" value="T4SS_VirB5-domain"/>
</dbReference>
<organism evidence="4 5">
    <name type="scientific">Methylorubrum rhodinum</name>
    <dbReference type="NCBI Taxonomy" id="29428"/>
    <lineage>
        <taxon>Bacteria</taxon>
        <taxon>Pseudomonadati</taxon>
        <taxon>Pseudomonadota</taxon>
        <taxon>Alphaproteobacteria</taxon>
        <taxon>Hyphomicrobiales</taxon>
        <taxon>Methylobacteriaceae</taxon>
        <taxon>Methylorubrum</taxon>
    </lineage>
</organism>
<dbReference type="CDD" id="cd14262">
    <property type="entry name" value="VirB5_like"/>
    <property type="match status" value="1"/>
</dbReference>
<evidence type="ECO:0000256" key="1">
    <source>
        <dbReference type="SAM" id="Coils"/>
    </source>
</evidence>
<feature type="coiled-coil region" evidence="1">
    <location>
        <begin position="32"/>
        <end position="59"/>
    </location>
</feature>
<dbReference type="Proteomes" id="UP000583454">
    <property type="component" value="Unassembled WGS sequence"/>
</dbReference>
<sequence>MRRLARLAASLTVILLTSPAPAFDIVYDPTAVAKLVDQVQQMEKQLTALNDQLTQAKRLYDSFNKLTNAGDVAGLLNSTQFRKYLPAEFSQIESLVNGSGSGSFASSLDSYLTQNRVYTANPGNAFYAAELDRIARQTGTSHSIGQAVYDTAAKRVDGLDKLRQQIGQARDVKDVLDLSARVQVESTLLQNDVLRMQGLAMVQRAQGEMNGQRERERGRQLVDEMKAAVR</sequence>
<evidence type="ECO:0000256" key="3">
    <source>
        <dbReference type="SAM" id="SignalP"/>
    </source>
</evidence>